<evidence type="ECO:0000313" key="13">
    <source>
        <dbReference type="EMBL" id="WWC58529.1"/>
    </source>
</evidence>
<accession>A0AAJ8KI90</accession>
<keyword evidence="5" id="KW-0677">Repeat</keyword>
<evidence type="ECO:0000256" key="2">
    <source>
        <dbReference type="ARBA" id="ARBA00010682"/>
    </source>
</evidence>
<keyword evidence="10" id="KW-0496">Mitochondrion</keyword>
<keyword evidence="8 10" id="KW-1208">Phospholipid metabolism</keyword>
<evidence type="ECO:0000256" key="6">
    <source>
        <dbReference type="ARBA" id="ARBA00023098"/>
    </source>
</evidence>
<evidence type="ECO:0000256" key="9">
    <source>
        <dbReference type="ARBA" id="ARBA00048586"/>
    </source>
</evidence>
<dbReference type="InterPro" id="IPR001736">
    <property type="entry name" value="PLipase_D/transphosphatidylase"/>
</dbReference>
<evidence type="ECO:0000259" key="12">
    <source>
        <dbReference type="SMART" id="SM00155"/>
    </source>
</evidence>
<dbReference type="GO" id="GO:0008444">
    <property type="term" value="F:CDP-diacylglycerol-glycerol-3-phosphate 3-phosphatidyltransferase activity"/>
    <property type="evidence" value="ECO:0007669"/>
    <property type="project" value="UniProtKB-EC"/>
</dbReference>
<reference evidence="13" key="1">
    <citation type="submission" date="2013-07" db="EMBL/GenBank/DDBJ databases">
        <authorList>
            <consortium name="The Broad Institute Genome Sequencing Platform"/>
            <person name="Cuomo C."/>
            <person name="Litvintseva A."/>
            <person name="Chen Y."/>
            <person name="Heitman J."/>
            <person name="Sun S."/>
            <person name="Springer D."/>
            <person name="Dromer F."/>
            <person name="Young S.K."/>
            <person name="Zeng Q."/>
            <person name="Gargeya S."/>
            <person name="Fitzgerald M."/>
            <person name="Abouelleil A."/>
            <person name="Alvarado L."/>
            <person name="Berlin A.M."/>
            <person name="Chapman S.B."/>
            <person name="Dewar J."/>
            <person name="Goldberg J."/>
            <person name="Griggs A."/>
            <person name="Gujja S."/>
            <person name="Hansen M."/>
            <person name="Howarth C."/>
            <person name="Imamovic A."/>
            <person name="Larimer J."/>
            <person name="McCowan C."/>
            <person name="Murphy C."/>
            <person name="Pearson M."/>
            <person name="Priest M."/>
            <person name="Roberts A."/>
            <person name="Saif S."/>
            <person name="Shea T."/>
            <person name="Sykes S."/>
            <person name="Wortman J."/>
            <person name="Nusbaum C."/>
            <person name="Birren B."/>
        </authorList>
    </citation>
    <scope>NUCLEOTIDE SEQUENCE</scope>
    <source>
        <strain evidence="13">CBS 10117</strain>
    </source>
</reference>
<evidence type="ECO:0000256" key="5">
    <source>
        <dbReference type="ARBA" id="ARBA00022737"/>
    </source>
</evidence>
<dbReference type="Proteomes" id="UP000078595">
    <property type="component" value="Chromosome 1"/>
</dbReference>
<organism evidence="13 14">
    <name type="scientific">Kwoniella dejecticola CBS 10117</name>
    <dbReference type="NCBI Taxonomy" id="1296121"/>
    <lineage>
        <taxon>Eukaryota</taxon>
        <taxon>Fungi</taxon>
        <taxon>Dikarya</taxon>
        <taxon>Basidiomycota</taxon>
        <taxon>Agaricomycotina</taxon>
        <taxon>Tremellomycetes</taxon>
        <taxon>Tremellales</taxon>
        <taxon>Cryptococcaceae</taxon>
        <taxon>Kwoniella</taxon>
    </lineage>
</organism>
<dbReference type="CDD" id="cd09137">
    <property type="entry name" value="PLDc_PGS1_euk_2"/>
    <property type="match status" value="1"/>
</dbReference>
<dbReference type="GO" id="GO:0005524">
    <property type="term" value="F:ATP binding"/>
    <property type="evidence" value="ECO:0007669"/>
    <property type="project" value="UniProtKB-KW"/>
</dbReference>
<keyword evidence="10" id="KW-0547">Nucleotide-binding</keyword>
<dbReference type="KEGG" id="kdj:28964774"/>
<dbReference type="PANTHER" id="PTHR12586">
    <property type="entry name" value="CDP-DIACYLGLYCEROL--SERINE O-PHOSPHATIDYLTRANSFERASE"/>
    <property type="match status" value="1"/>
</dbReference>
<comment type="subcellular location">
    <subcellularLocation>
        <location evidence="10">Mitochondrion</location>
    </subcellularLocation>
</comment>
<dbReference type="GO" id="GO:0032049">
    <property type="term" value="P:cardiolipin biosynthetic process"/>
    <property type="evidence" value="ECO:0007669"/>
    <property type="project" value="InterPro"/>
</dbReference>
<dbReference type="RefSeq" id="XP_065824340.1">
    <property type="nucleotide sequence ID" value="XM_065968268.1"/>
</dbReference>
<evidence type="ECO:0000256" key="3">
    <source>
        <dbReference type="ARBA" id="ARBA00022516"/>
    </source>
</evidence>
<dbReference type="SMART" id="SM00155">
    <property type="entry name" value="PLDc"/>
    <property type="match status" value="2"/>
</dbReference>
<feature type="region of interest" description="Disordered" evidence="11">
    <location>
        <begin position="311"/>
        <end position="350"/>
    </location>
</feature>
<dbReference type="EC" id="2.7.8.5" evidence="10"/>
<keyword evidence="6 10" id="KW-0443">Lipid metabolism</keyword>
<evidence type="ECO:0000256" key="8">
    <source>
        <dbReference type="ARBA" id="ARBA00023264"/>
    </source>
</evidence>
<dbReference type="CDD" id="cd09135">
    <property type="entry name" value="PLDc_PGS1_euk_1"/>
    <property type="match status" value="1"/>
</dbReference>
<dbReference type="EMBL" id="CP144530">
    <property type="protein sequence ID" value="WWC58529.1"/>
    <property type="molecule type" value="Genomic_DNA"/>
</dbReference>
<keyword evidence="10" id="KW-0067">ATP-binding</keyword>
<proteinExistence type="inferred from homology"/>
<feature type="domain" description="PLD phosphodiesterase" evidence="12">
    <location>
        <begin position="239"/>
        <end position="265"/>
    </location>
</feature>
<protein>
    <recommendedName>
        <fullName evidence="10">CDP-diacylglycerol--glycerol-3-phosphate 3-phosphatidyltransferase</fullName>
        <ecNumber evidence="10">2.7.8.5</ecNumber>
    </recommendedName>
</protein>
<comment type="function">
    <text evidence="10">Functions in the biosynthesis of the anionic phospholipids phosphatidylglycerol and cardiolipin.</text>
</comment>
<reference evidence="13" key="2">
    <citation type="submission" date="2024-02" db="EMBL/GenBank/DDBJ databases">
        <title>Comparative genomics of Cryptococcus and Kwoniella reveals pathogenesis evolution and contrasting modes of karyotype evolution via chromosome fusion or intercentromeric recombination.</title>
        <authorList>
            <person name="Coelho M.A."/>
            <person name="David-Palma M."/>
            <person name="Shea T."/>
            <person name="Bowers K."/>
            <person name="McGinley-Smith S."/>
            <person name="Mohammad A.W."/>
            <person name="Gnirke A."/>
            <person name="Yurkov A.M."/>
            <person name="Nowrousian M."/>
            <person name="Sun S."/>
            <person name="Cuomo C.A."/>
            <person name="Heitman J."/>
        </authorList>
    </citation>
    <scope>NUCLEOTIDE SEQUENCE</scope>
    <source>
        <strain evidence="13">CBS 10117</strain>
    </source>
</reference>
<feature type="compositionally biased region" description="Low complexity" evidence="11">
    <location>
        <begin position="341"/>
        <end position="350"/>
    </location>
</feature>
<evidence type="ECO:0000256" key="11">
    <source>
        <dbReference type="SAM" id="MobiDB-lite"/>
    </source>
</evidence>
<feature type="compositionally biased region" description="Polar residues" evidence="11">
    <location>
        <begin position="323"/>
        <end position="332"/>
    </location>
</feature>
<evidence type="ECO:0000256" key="10">
    <source>
        <dbReference type="RuleBase" id="RU365024"/>
    </source>
</evidence>
<feature type="domain" description="PLD phosphodiesterase" evidence="12">
    <location>
        <begin position="524"/>
        <end position="589"/>
    </location>
</feature>
<feature type="compositionally biased region" description="Low complexity" evidence="11">
    <location>
        <begin position="48"/>
        <end position="79"/>
    </location>
</feature>
<evidence type="ECO:0000256" key="4">
    <source>
        <dbReference type="ARBA" id="ARBA00022679"/>
    </source>
</evidence>
<dbReference type="Gene3D" id="3.30.870.10">
    <property type="entry name" value="Endonuclease Chain A"/>
    <property type="match status" value="2"/>
</dbReference>
<feature type="region of interest" description="Disordered" evidence="11">
    <location>
        <begin position="41"/>
        <end position="90"/>
    </location>
</feature>
<dbReference type="AlphaFoldDB" id="A0AAJ8KI90"/>
<comment type="pathway">
    <text evidence="1 10">Phospholipid metabolism; phosphatidylglycerol biosynthesis; phosphatidylglycerol from CDP-diacylglycerol: step 1/2.</text>
</comment>
<keyword evidence="4 10" id="KW-0808">Transferase</keyword>
<sequence length="653" mass="72309">MSRSILRDSLLRATSNSVAGSSGSSPALAQLPRYICIPPSRARSKCPRQSQSQRQDRQYVTASSSSAASTSAAASVSTSGESLRRPQPHQHPAFEALSTELSLSQPCFGARGDEVELLSSPQMFYARLLEMIRRARRRVLISSLYIGVEEGELVEAIRQAIISNPQLRVTFILDYHRSTRLSRPSSSSSTPDLPFPPSTAHMLLPLVEAYPDRCEVWLYRSPKLRGLMEKIVPERYDEGWGTWHGKWYGVDDEVLISGANLASSYFTNRQDRYIHFKQNPSLLSYLTSLTRLFTQYSYLLHHSPPAHISPTYTVPLPNPASGPKSSDSTPTSGPKLGSEKAASSSSSAPPSTASLIWPSASIHPRRFSTHALATLTAFQNSWKASNANRSRRVDIDTWFWPVIQSGVLGIKEEEKTLVKVWNAVRRSFEHEQSENSKDRIDLTSGYFGLYKEYKKQVLDSPANVDVIAASPKANGFYGSKGFSRLIPEGYTLLESRFYRDAVRRGREWTEEKAAGIRLKEWEKSGWTYHSKGIWISPARSDAVTSDKITASSTSLSASASASANANNSSRADTNPFVTFIGSSNLSTRSLNLDTELSLLLMTSSPTLRKSLAHEVRTINKDSKDVNEGTFRAEDRKVSLLARILVALGVEGML</sequence>
<keyword evidence="14" id="KW-1185">Reference proteome</keyword>
<name>A0AAJ8KI90_9TREE</name>
<dbReference type="GO" id="GO:0005739">
    <property type="term" value="C:mitochondrion"/>
    <property type="evidence" value="ECO:0007669"/>
    <property type="project" value="UniProtKB-SubCell"/>
</dbReference>
<keyword evidence="3 10" id="KW-0444">Lipid biosynthesis</keyword>
<keyword evidence="7 10" id="KW-0594">Phospholipid biosynthesis</keyword>
<dbReference type="SUPFAM" id="SSF56024">
    <property type="entry name" value="Phospholipase D/nuclease"/>
    <property type="match status" value="1"/>
</dbReference>
<dbReference type="PANTHER" id="PTHR12586:SF1">
    <property type="entry name" value="CDP-DIACYLGLYCEROL--GLYCEROL-3-PHOSPHATE 3-PHOSPHATIDYLTRANSFERASE, MITOCHONDRIAL"/>
    <property type="match status" value="1"/>
</dbReference>
<comment type="catalytic activity">
    <reaction evidence="9 10">
        <text>a CDP-1,2-diacyl-sn-glycerol + sn-glycerol 3-phosphate = a 1,2-diacyl-sn-glycero-3-phospho-(1'-sn-glycero-3'-phosphate) + CMP + H(+)</text>
        <dbReference type="Rhea" id="RHEA:12593"/>
        <dbReference type="ChEBI" id="CHEBI:15378"/>
        <dbReference type="ChEBI" id="CHEBI:57597"/>
        <dbReference type="ChEBI" id="CHEBI:58332"/>
        <dbReference type="ChEBI" id="CHEBI:60110"/>
        <dbReference type="ChEBI" id="CHEBI:60377"/>
        <dbReference type="EC" id="2.7.8.5"/>
    </reaction>
</comment>
<dbReference type="InterPro" id="IPR016270">
    <property type="entry name" value="PGS1"/>
</dbReference>
<comment type="similarity">
    <text evidence="2 10">Belongs to the CDP-alcohol phosphatidyltransferase class-II family.</text>
</comment>
<evidence type="ECO:0000313" key="14">
    <source>
        <dbReference type="Proteomes" id="UP000078595"/>
    </source>
</evidence>
<gene>
    <name evidence="13" type="ORF">I303_101072</name>
</gene>
<dbReference type="GeneID" id="28964774"/>
<evidence type="ECO:0000256" key="1">
    <source>
        <dbReference type="ARBA" id="ARBA00005042"/>
    </source>
</evidence>
<evidence type="ECO:0000256" key="7">
    <source>
        <dbReference type="ARBA" id="ARBA00023209"/>
    </source>
</evidence>